<feature type="transmembrane region" description="Helical" evidence="2">
    <location>
        <begin position="333"/>
        <end position="352"/>
    </location>
</feature>
<evidence type="ECO:0000256" key="2">
    <source>
        <dbReference type="SAM" id="Phobius"/>
    </source>
</evidence>
<keyword evidence="2" id="KW-1133">Transmembrane helix</keyword>
<dbReference type="OrthoDB" id="581349at2"/>
<keyword evidence="5" id="KW-1185">Reference proteome</keyword>
<keyword evidence="2" id="KW-0812">Transmembrane</keyword>
<dbReference type="AlphaFoldDB" id="A0A3S0ZYF0"/>
<feature type="domain" description="Peptidase C14 caspase" evidence="3">
    <location>
        <begin position="4"/>
        <end position="204"/>
    </location>
</feature>
<comment type="caution">
    <text evidence="4">The sequence shown here is derived from an EMBL/GenBank/DDBJ whole genome shotgun (WGS) entry which is preliminary data.</text>
</comment>
<dbReference type="EMBL" id="RSCJ01000010">
    <property type="protein sequence ID" value="RUR80836.1"/>
    <property type="molecule type" value="Genomic_DNA"/>
</dbReference>
<evidence type="ECO:0000313" key="5">
    <source>
        <dbReference type="Proteomes" id="UP000268857"/>
    </source>
</evidence>
<dbReference type="RefSeq" id="WP_016878579.1">
    <property type="nucleotide sequence ID" value="NZ_AJLN01000068.1"/>
</dbReference>
<evidence type="ECO:0000259" key="3">
    <source>
        <dbReference type="Pfam" id="PF00656"/>
    </source>
</evidence>
<reference evidence="4 5" key="1">
    <citation type="journal article" date="2019" name="Genome Biol. Evol.">
        <title>Day and night: Metabolic profiles and evolutionary relationships of six axenic non-marine cyanobacteria.</title>
        <authorList>
            <person name="Will S.E."/>
            <person name="Henke P."/>
            <person name="Boedeker C."/>
            <person name="Huang S."/>
            <person name="Brinkmann H."/>
            <person name="Rohde M."/>
            <person name="Jarek M."/>
            <person name="Friedl T."/>
            <person name="Seufert S."/>
            <person name="Schumacher M."/>
            <person name="Overmann J."/>
            <person name="Neumann-Schaal M."/>
            <person name="Petersen J."/>
        </authorList>
    </citation>
    <scope>NUCLEOTIDE SEQUENCE [LARGE SCALE GENOMIC DNA]</scope>
    <source>
        <strain evidence="4 5">PCC 6912</strain>
    </source>
</reference>
<protein>
    <recommendedName>
        <fullName evidence="3">Peptidase C14 caspase domain-containing protein</fullName>
    </recommendedName>
</protein>
<dbReference type="STRING" id="211165.GCA_000317285_02424"/>
<dbReference type="SUPFAM" id="SSF52129">
    <property type="entry name" value="Caspase-like"/>
    <property type="match status" value="1"/>
</dbReference>
<proteinExistence type="predicted"/>
<dbReference type="Gene3D" id="3.40.50.1460">
    <property type="match status" value="1"/>
</dbReference>
<dbReference type="GO" id="GO:0006508">
    <property type="term" value="P:proteolysis"/>
    <property type="evidence" value="ECO:0007669"/>
    <property type="project" value="InterPro"/>
</dbReference>
<dbReference type="Pfam" id="PF00656">
    <property type="entry name" value="Peptidase_C14"/>
    <property type="match status" value="1"/>
</dbReference>
<evidence type="ECO:0000313" key="4">
    <source>
        <dbReference type="EMBL" id="RUR80836.1"/>
    </source>
</evidence>
<organism evidence="4 5">
    <name type="scientific">Chlorogloeopsis fritschii PCC 6912</name>
    <dbReference type="NCBI Taxonomy" id="211165"/>
    <lineage>
        <taxon>Bacteria</taxon>
        <taxon>Bacillati</taxon>
        <taxon>Cyanobacteriota</taxon>
        <taxon>Cyanophyceae</taxon>
        <taxon>Nostocales</taxon>
        <taxon>Chlorogloeopsidaceae</taxon>
        <taxon>Chlorogloeopsis</taxon>
    </lineage>
</organism>
<feature type="region of interest" description="Disordered" evidence="1">
    <location>
        <begin position="297"/>
        <end position="321"/>
    </location>
</feature>
<dbReference type="Proteomes" id="UP000268857">
    <property type="component" value="Unassembled WGS sequence"/>
</dbReference>
<dbReference type="GO" id="GO:0004197">
    <property type="term" value="F:cysteine-type endopeptidase activity"/>
    <property type="evidence" value="ECO:0007669"/>
    <property type="project" value="InterPro"/>
</dbReference>
<evidence type="ECO:0000256" key="1">
    <source>
        <dbReference type="SAM" id="MobiDB-lite"/>
    </source>
</evidence>
<sequence>MANNWAIAIGINQYQFFQPLGCAQADAEALKDFLIVEAGFLQQQCLLMTDTSPPLGDRSTYPTKENILLLLEDLAAACWQPQDKVWFFFSGYGVNHNGQDYLMPAEANPEQIEETGIEVRAIMQNLLVAELDIVLMFDINRAFANKGNTLVGVEIIELAQELEIPTILSCQPEQFSHESSELGHGFFTAALLEALRSDHGNSLEGLERYLSLRTPELCQHYWRPTQNPVTIIPSREQGILPTLEVDEDREQSPTISSREILAAALPAPSLHPNPQINYSAWQSSTNTDTDINIRQHGEEQSVSMSSQPLKSSLSSTTTKKKKRVANTWLRNPLLLWSAGTMLLLGLITVVYLRNQTGLKVVEMLSASSKSVNDDTETEILPISPDTSYDTNFIKSSPATPAPAPTSQSPSSIAVNSQAIKRNQARLELAKMSLRLNQASDLSLAIAKARKIQPDQPLYQQAQDNIQIWSRMILDLAESRAQRRQYAKAIAAAELVGKDQSIYPQAQASIKLWRIEAKLYMSNKTLLDAANALIIPGQASTYNRAIEVAKKVAPGEPGFEQAQKSINQWSEKILEIAIKRASQRQFQAAIATVLLVPEETSAYNKAQQALQKWQKQ</sequence>
<feature type="region of interest" description="Disordered" evidence="1">
    <location>
        <begin position="372"/>
        <end position="413"/>
    </location>
</feature>
<feature type="compositionally biased region" description="Polar residues" evidence="1">
    <location>
        <begin position="384"/>
        <end position="394"/>
    </location>
</feature>
<dbReference type="InterPro" id="IPR029030">
    <property type="entry name" value="Caspase-like_dom_sf"/>
</dbReference>
<keyword evidence="2" id="KW-0472">Membrane</keyword>
<accession>A0A3S0ZYF0</accession>
<feature type="compositionally biased region" description="Low complexity" evidence="1">
    <location>
        <begin position="301"/>
        <end position="317"/>
    </location>
</feature>
<gene>
    <name evidence="4" type="ORF">PCC6912_28580</name>
</gene>
<dbReference type="InterPro" id="IPR011600">
    <property type="entry name" value="Pept_C14_caspase"/>
</dbReference>
<name>A0A3S0ZYF0_CHLFR</name>